<dbReference type="AlphaFoldDB" id="A0A4Y2GWV4"/>
<evidence type="ECO:0000313" key="2">
    <source>
        <dbReference type="Proteomes" id="UP000499080"/>
    </source>
</evidence>
<dbReference type="Proteomes" id="UP000499080">
    <property type="component" value="Unassembled WGS sequence"/>
</dbReference>
<keyword evidence="2" id="KW-1185">Reference proteome</keyword>
<dbReference type="EMBL" id="BGPR01001617">
    <property type="protein sequence ID" value="GBM58003.1"/>
    <property type="molecule type" value="Genomic_DNA"/>
</dbReference>
<comment type="caution">
    <text evidence="1">The sequence shown here is derived from an EMBL/GenBank/DDBJ whole genome shotgun (WGS) entry which is preliminary data.</text>
</comment>
<accession>A0A4Y2GWV4</accession>
<sequence length="156" mass="17528">MSISSGECPFLQIDECRYPSVSASFSDRESRYHSGGVQFLRFVMNVDISSVVVSVSPGSDECRILIVSVISLMCSQYSPVVCSRRSMNIDISGKCRFSLVDEYVLCPRVNVRISIRYHSGVQFLRSMNRRSSLGELSRCSIDECHLSSGECQFLRD</sequence>
<organism evidence="1 2">
    <name type="scientific">Araneus ventricosus</name>
    <name type="common">Orbweaver spider</name>
    <name type="synonym">Epeira ventricosa</name>
    <dbReference type="NCBI Taxonomy" id="182803"/>
    <lineage>
        <taxon>Eukaryota</taxon>
        <taxon>Metazoa</taxon>
        <taxon>Ecdysozoa</taxon>
        <taxon>Arthropoda</taxon>
        <taxon>Chelicerata</taxon>
        <taxon>Arachnida</taxon>
        <taxon>Araneae</taxon>
        <taxon>Araneomorphae</taxon>
        <taxon>Entelegynae</taxon>
        <taxon>Araneoidea</taxon>
        <taxon>Araneidae</taxon>
        <taxon>Araneus</taxon>
    </lineage>
</organism>
<proteinExistence type="predicted"/>
<reference evidence="1 2" key="1">
    <citation type="journal article" date="2019" name="Sci. Rep.">
        <title>Orb-weaving spider Araneus ventricosus genome elucidates the spidroin gene catalogue.</title>
        <authorList>
            <person name="Kono N."/>
            <person name="Nakamura H."/>
            <person name="Ohtoshi R."/>
            <person name="Moran D.A.P."/>
            <person name="Shinohara A."/>
            <person name="Yoshida Y."/>
            <person name="Fujiwara M."/>
            <person name="Mori M."/>
            <person name="Tomita M."/>
            <person name="Arakawa K."/>
        </authorList>
    </citation>
    <scope>NUCLEOTIDE SEQUENCE [LARGE SCALE GENOMIC DNA]</scope>
</reference>
<evidence type="ECO:0000313" key="1">
    <source>
        <dbReference type="EMBL" id="GBM58003.1"/>
    </source>
</evidence>
<name>A0A4Y2GWV4_ARAVE</name>
<gene>
    <name evidence="1" type="ORF">AVEN_162181_1</name>
</gene>
<protein>
    <submittedName>
        <fullName evidence="1">Uncharacterized protein</fullName>
    </submittedName>
</protein>